<name>A0A316Z3R8_9BASI</name>
<feature type="compositionally biased region" description="Polar residues" evidence="1">
    <location>
        <begin position="72"/>
        <end position="87"/>
    </location>
</feature>
<organism evidence="2 3">
    <name type="scientific">Tilletiopsis washingtonensis</name>
    <dbReference type="NCBI Taxonomy" id="58919"/>
    <lineage>
        <taxon>Eukaryota</taxon>
        <taxon>Fungi</taxon>
        <taxon>Dikarya</taxon>
        <taxon>Basidiomycota</taxon>
        <taxon>Ustilaginomycotina</taxon>
        <taxon>Exobasidiomycetes</taxon>
        <taxon>Entylomatales</taxon>
        <taxon>Entylomatales incertae sedis</taxon>
        <taxon>Tilletiopsis</taxon>
    </lineage>
</organism>
<dbReference type="GeneID" id="37273460"/>
<dbReference type="EMBL" id="KZ819300">
    <property type="protein sequence ID" value="PWN96201.1"/>
    <property type="molecule type" value="Genomic_DNA"/>
</dbReference>
<feature type="compositionally biased region" description="Low complexity" evidence="1">
    <location>
        <begin position="60"/>
        <end position="70"/>
    </location>
</feature>
<evidence type="ECO:0000313" key="2">
    <source>
        <dbReference type="EMBL" id="PWN96201.1"/>
    </source>
</evidence>
<keyword evidence="3" id="KW-1185">Reference proteome</keyword>
<reference evidence="2 3" key="1">
    <citation type="journal article" date="2018" name="Mol. Biol. Evol.">
        <title>Broad Genomic Sampling Reveals a Smut Pathogenic Ancestry of the Fungal Clade Ustilaginomycotina.</title>
        <authorList>
            <person name="Kijpornyongpan T."/>
            <person name="Mondo S.J."/>
            <person name="Barry K."/>
            <person name="Sandor L."/>
            <person name="Lee J."/>
            <person name="Lipzen A."/>
            <person name="Pangilinan J."/>
            <person name="LaButti K."/>
            <person name="Hainaut M."/>
            <person name="Henrissat B."/>
            <person name="Grigoriev I.V."/>
            <person name="Spatafora J.W."/>
            <person name="Aime M.C."/>
        </authorList>
    </citation>
    <scope>NUCLEOTIDE SEQUENCE [LARGE SCALE GENOMIC DNA]</scope>
    <source>
        <strain evidence="2 3">MCA 4186</strain>
    </source>
</reference>
<feature type="region of interest" description="Disordered" evidence="1">
    <location>
        <begin position="60"/>
        <end position="90"/>
    </location>
</feature>
<dbReference type="RefSeq" id="XP_025596480.1">
    <property type="nucleotide sequence ID" value="XM_025745916.1"/>
</dbReference>
<proteinExistence type="predicted"/>
<dbReference type="Proteomes" id="UP000245946">
    <property type="component" value="Unassembled WGS sequence"/>
</dbReference>
<dbReference type="AlphaFoldDB" id="A0A316Z3R8"/>
<evidence type="ECO:0000256" key="1">
    <source>
        <dbReference type="SAM" id="MobiDB-lite"/>
    </source>
</evidence>
<sequence>MSSILARAPAAPRAHRRSNCFRCSGGRGECQAIEEAPHLARFHALARLAVCQTRMRAARGPRSSSSRLLMQPRTSGASWSSSVSRTSGMRRHRARPLSVHCCRIGTPLSPSCPATTPFPSHGHCAAPSLGAHSRTAMAPHAGTVPPCVREESGGKQNGGCMMADFVAHLLLAKQASEGHLRTKGRGGGGIAQQEQGRGGWCLAFFACVREGMARGGKAWVEGVG</sequence>
<evidence type="ECO:0000313" key="3">
    <source>
        <dbReference type="Proteomes" id="UP000245946"/>
    </source>
</evidence>
<accession>A0A316Z3R8</accession>
<gene>
    <name evidence="2" type="ORF">FA09DRAFT_95248</name>
</gene>
<protein>
    <submittedName>
        <fullName evidence="2">Uncharacterized protein</fullName>
    </submittedName>
</protein>